<dbReference type="GO" id="GO:0003700">
    <property type="term" value="F:DNA-binding transcription factor activity"/>
    <property type="evidence" value="ECO:0007669"/>
    <property type="project" value="InterPro"/>
</dbReference>
<evidence type="ECO:0000256" key="1">
    <source>
        <dbReference type="ARBA" id="ARBA00023015"/>
    </source>
</evidence>
<dbReference type="PRINTS" id="PR00032">
    <property type="entry name" value="HTHARAC"/>
</dbReference>
<dbReference type="SUPFAM" id="SSF46689">
    <property type="entry name" value="Homeodomain-like"/>
    <property type="match status" value="2"/>
</dbReference>
<dbReference type="Pfam" id="PF12833">
    <property type="entry name" value="HTH_18"/>
    <property type="match status" value="1"/>
</dbReference>
<sequence>MGFVSIAETQKALLRARDSLGCSLGSLRHNDSARAGDLTILRKGAPGRIRMNVATPAQDRGMILGMSLLAGHRRRIREGAKRSERIFDRNSVYIREFDVDYAAEAEGVFDFLLIELPADSALRLKPTADSVDHGLGALVQGMLGWLSAPHLHAPLMGQEFGARLMEHLAAAHALLRPPRPRARLSPVQLARAKAMLMSDDVERLHLDDVAAALDMPRNTFFRSFRETAGMSPYQWLLGQRLDHARLLLRQSKMSLVDVALACGFADQSHFTRMFQRAHGASPGRWRRGLA</sequence>
<dbReference type="RefSeq" id="WP_142662834.1">
    <property type="nucleotide sequence ID" value="NZ_FXTK01000005.1"/>
</dbReference>
<dbReference type="OrthoDB" id="9793400at2"/>
<dbReference type="PROSITE" id="PS00041">
    <property type="entry name" value="HTH_ARAC_FAMILY_1"/>
    <property type="match status" value="1"/>
</dbReference>
<dbReference type="PROSITE" id="PS01124">
    <property type="entry name" value="HTH_ARAC_FAMILY_2"/>
    <property type="match status" value="1"/>
</dbReference>
<dbReference type="PANTHER" id="PTHR46796:SF14">
    <property type="entry name" value="TRANSCRIPTIONAL REGULATORY PROTEIN"/>
    <property type="match status" value="1"/>
</dbReference>
<evidence type="ECO:0000259" key="4">
    <source>
        <dbReference type="PROSITE" id="PS01124"/>
    </source>
</evidence>
<evidence type="ECO:0000313" key="5">
    <source>
        <dbReference type="EMBL" id="SMO64450.1"/>
    </source>
</evidence>
<proteinExistence type="predicted"/>
<dbReference type="InterPro" id="IPR018062">
    <property type="entry name" value="HTH_AraC-typ_CS"/>
</dbReference>
<evidence type="ECO:0000313" key="6">
    <source>
        <dbReference type="Proteomes" id="UP000319014"/>
    </source>
</evidence>
<dbReference type="SMART" id="SM00342">
    <property type="entry name" value="HTH_ARAC"/>
    <property type="match status" value="1"/>
</dbReference>
<evidence type="ECO:0000256" key="3">
    <source>
        <dbReference type="ARBA" id="ARBA00023163"/>
    </source>
</evidence>
<dbReference type="PANTHER" id="PTHR46796">
    <property type="entry name" value="HTH-TYPE TRANSCRIPTIONAL ACTIVATOR RHAS-RELATED"/>
    <property type="match status" value="1"/>
</dbReference>
<dbReference type="Gene3D" id="1.10.10.60">
    <property type="entry name" value="Homeodomain-like"/>
    <property type="match status" value="2"/>
</dbReference>
<keyword evidence="6" id="KW-1185">Reference proteome</keyword>
<protein>
    <submittedName>
        <fullName evidence="5">Transcriptional regulator, AraC family</fullName>
    </submittedName>
</protein>
<keyword evidence="3" id="KW-0804">Transcription</keyword>
<feature type="domain" description="HTH araC/xylS-type" evidence="4">
    <location>
        <begin position="190"/>
        <end position="288"/>
    </location>
</feature>
<dbReference type="InterPro" id="IPR009057">
    <property type="entry name" value="Homeodomain-like_sf"/>
</dbReference>
<organism evidence="5 6">
    <name type="scientific">Paracoccus laeviglucosivorans</name>
    <dbReference type="NCBI Taxonomy" id="1197861"/>
    <lineage>
        <taxon>Bacteria</taxon>
        <taxon>Pseudomonadati</taxon>
        <taxon>Pseudomonadota</taxon>
        <taxon>Alphaproteobacteria</taxon>
        <taxon>Rhodobacterales</taxon>
        <taxon>Paracoccaceae</taxon>
        <taxon>Paracoccus</taxon>
    </lineage>
</organism>
<dbReference type="Proteomes" id="UP000319014">
    <property type="component" value="Unassembled WGS sequence"/>
</dbReference>
<keyword evidence="2" id="KW-0238">DNA-binding</keyword>
<dbReference type="AlphaFoldDB" id="A0A521D0M7"/>
<dbReference type="GO" id="GO:0043565">
    <property type="term" value="F:sequence-specific DNA binding"/>
    <property type="evidence" value="ECO:0007669"/>
    <property type="project" value="InterPro"/>
</dbReference>
<gene>
    <name evidence="5" type="ORF">SAMN06265221_105303</name>
</gene>
<dbReference type="InterPro" id="IPR050204">
    <property type="entry name" value="AraC_XylS_family_regulators"/>
</dbReference>
<keyword evidence="1" id="KW-0805">Transcription regulation</keyword>
<reference evidence="5 6" key="1">
    <citation type="submission" date="2017-05" db="EMBL/GenBank/DDBJ databases">
        <authorList>
            <person name="Varghese N."/>
            <person name="Submissions S."/>
        </authorList>
    </citation>
    <scope>NUCLEOTIDE SEQUENCE [LARGE SCALE GENOMIC DNA]</scope>
    <source>
        <strain evidence="5 6">DSM 100094</strain>
    </source>
</reference>
<evidence type="ECO:0000256" key="2">
    <source>
        <dbReference type="ARBA" id="ARBA00023125"/>
    </source>
</evidence>
<dbReference type="InterPro" id="IPR018060">
    <property type="entry name" value="HTH_AraC"/>
</dbReference>
<dbReference type="InterPro" id="IPR020449">
    <property type="entry name" value="Tscrpt_reg_AraC-type_HTH"/>
</dbReference>
<dbReference type="EMBL" id="FXTK01000005">
    <property type="protein sequence ID" value="SMO64450.1"/>
    <property type="molecule type" value="Genomic_DNA"/>
</dbReference>
<name>A0A521D0M7_9RHOB</name>
<accession>A0A521D0M7</accession>